<dbReference type="InterPro" id="IPR003565">
    <property type="entry name" value="Tetra_PHTase"/>
</dbReference>
<keyword evidence="4 7" id="KW-0378">Hydrolase</keyword>
<dbReference type="PROSITE" id="PS51462">
    <property type="entry name" value="NUDIX"/>
    <property type="match status" value="1"/>
</dbReference>
<dbReference type="CDD" id="cd03428">
    <property type="entry name" value="NUDIX_Ap4A_Nudt2"/>
    <property type="match status" value="1"/>
</dbReference>
<evidence type="ECO:0000259" key="6">
    <source>
        <dbReference type="PROSITE" id="PS51462"/>
    </source>
</evidence>
<evidence type="ECO:0000256" key="4">
    <source>
        <dbReference type="ARBA" id="ARBA00022801"/>
    </source>
</evidence>
<dbReference type="InterPro" id="IPR015797">
    <property type="entry name" value="NUDIX_hydrolase-like_dom_sf"/>
</dbReference>
<proteinExistence type="inferred from homology"/>
<dbReference type="Proteomes" id="UP000093267">
    <property type="component" value="Chromosome"/>
</dbReference>
<protein>
    <recommendedName>
        <fullName evidence="2">Bis(5'-nucleosyl)-tetraphosphatase [asymmetrical]</fullName>
    </recommendedName>
    <alternativeName>
        <fullName evidence="5">Diadenosine 5',5'''-P1,P4-tetraphosphate asymmetrical hydrolase</fullName>
    </alternativeName>
</protein>
<evidence type="ECO:0000256" key="3">
    <source>
        <dbReference type="ARBA" id="ARBA00022741"/>
    </source>
</evidence>
<evidence type="ECO:0000313" key="8">
    <source>
        <dbReference type="Proteomes" id="UP000093267"/>
    </source>
</evidence>
<evidence type="ECO:0000256" key="1">
    <source>
        <dbReference type="ARBA" id="ARBA00005582"/>
    </source>
</evidence>
<evidence type="ECO:0000313" key="7">
    <source>
        <dbReference type="EMBL" id="ANZ67310.1"/>
    </source>
</evidence>
<evidence type="ECO:0000256" key="5">
    <source>
        <dbReference type="ARBA" id="ARBA00032644"/>
    </source>
</evidence>
<dbReference type="PANTHER" id="PTHR21340:SF0">
    <property type="entry name" value="BIS(5'-NUCLEOSYL)-TETRAPHOSPHATASE [ASYMMETRICAL]"/>
    <property type="match status" value="1"/>
</dbReference>
<dbReference type="SUPFAM" id="SSF55811">
    <property type="entry name" value="Nudix"/>
    <property type="match status" value="1"/>
</dbReference>
<dbReference type="STRING" id="240427.AYR62_09120"/>
<dbReference type="AlphaFoldDB" id="A0A1B2IZ84"/>
<dbReference type="GO" id="GO:0000166">
    <property type="term" value="F:nucleotide binding"/>
    <property type="evidence" value="ECO:0007669"/>
    <property type="project" value="UniProtKB-KW"/>
</dbReference>
<feature type="domain" description="Nudix hydrolase" evidence="6">
    <location>
        <begin position="2"/>
        <end position="131"/>
    </location>
</feature>
<dbReference type="OrthoDB" id="9816289at2"/>
<organism evidence="7 8">
    <name type="scientific">Secundilactobacillus paracollinoides</name>
    <dbReference type="NCBI Taxonomy" id="240427"/>
    <lineage>
        <taxon>Bacteria</taxon>
        <taxon>Bacillati</taxon>
        <taxon>Bacillota</taxon>
        <taxon>Bacilli</taxon>
        <taxon>Lactobacillales</taxon>
        <taxon>Lactobacillaceae</taxon>
        <taxon>Secundilactobacillus</taxon>
    </lineage>
</organism>
<dbReference type="EMBL" id="CP014924">
    <property type="protein sequence ID" value="ANZ67310.1"/>
    <property type="molecule type" value="Genomic_DNA"/>
</dbReference>
<dbReference type="RefSeq" id="WP_065902610.1">
    <property type="nucleotide sequence ID" value="NZ_CP014912.1"/>
</dbReference>
<dbReference type="Gene3D" id="3.90.79.10">
    <property type="entry name" value="Nucleoside Triphosphate Pyrophosphohydrolase"/>
    <property type="match status" value="1"/>
</dbReference>
<comment type="similarity">
    <text evidence="1">Belongs to the Nudix hydrolase family.</text>
</comment>
<dbReference type="GO" id="GO:0006167">
    <property type="term" value="P:AMP biosynthetic process"/>
    <property type="evidence" value="ECO:0007669"/>
    <property type="project" value="TreeGrafter"/>
</dbReference>
<evidence type="ECO:0000256" key="2">
    <source>
        <dbReference type="ARBA" id="ARBA00018911"/>
    </source>
</evidence>
<dbReference type="InterPro" id="IPR020476">
    <property type="entry name" value="Nudix_hydrolase"/>
</dbReference>
<dbReference type="GO" id="GO:0004081">
    <property type="term" value="F:bis(5'-nucleosyl)-tetraphosphatase (asymmetrical) activity"/>
    <property type="evidence" value="ECO:0007669"/>
    <property type="project" value="TreeGrafter"/>
</dbReference>
<sequence>MTTEVASGAVVYQVRDGKPYYLLLKSATSAFWGFPKGHVEAGENLADTALREIKEETQLTVELDTTYHDELQYDMANGNHKEVHLFVSEVADNVTITKQDIEIADTAWLPFDEAVDRLTYDNLKDLLKRADQYISMKITAGK</sequence>
<dbReference type="Pfam" id="PF00293">
    <property type="entry name" value="NUDIX"/>
    <property type="match status" value="1"/>
</dbReference>
<accession>A0A1B2IZ84</accession>
<gene>
    <name evidence="7" type="ORF">AYR63_09245</name>
</gene>
<name>A0A1B2IZ84_9LACO</name>
<reference evidence="7 8" key="1">
    <citation type="submission" date="2016-03" db="EMBL/GenBank/DDBJ databases">
        <title>Pediococcus and Lactobacillus from brewery environment - whole genome sequencing and assembly.</title>
        <authorList>
            <person name="Behr J."/>
            <person name="Geissler A.J."/>
            <person name="Vogel R.F."/>
        </authorList>
    </citation>
    <scope>NUCLEOTIDE SEQUENCE [LARGE SCALE GENOMIC DNA]</scope>
    <source>
        <strain evidence="7 8">TMW 1.1995</strain>
    </source>
</reference>
<dbReference type="InterPro" id="IPR000086">
    <property type="entry name" value="NUDIX_hydrolase_dom"/>
</dbReference>
<dbReference type="PRINTS" id="PR00502">
    <property type="entry name" value="NUDIXFAMILY"/>
</dbReference>
<dbReference type="InterPro" id="IPR051325">
    <property type="entry name" value="Nudix_hydrolase_domain"/>
</dbReference>
<dbReference type="GO" id="GO:0006754">
    <property type="term" value="P:ATP biosynthetic process"/>
    <property type="evidence" value="ECO:0007669"/>
    <property type="project" value="TreeGrafter"/>
</dbReference>
<keyword evidence="8" id="KW-1185">Reference proteome</keyword>
<dbReference type="PANTHER" id="PTHR21340">
    <property type="entry name" value="DIADENOSINE 5,5-P1,P4-TETRAPHOSPHATE PYROPHOSPHOHYDROLASE MUTT"/>
    <property type="match status" value="1"/>
</dbReference>
<keyword evidence="3" id="KW-0547">Nucleotide-binding</keyword>